<gene>
    <name evidence="1" type="ORF">MARLIPOL_14620</name>
</gene>
<name>R8AY46_9GAMM</name>
<dbReference type="InterPro" id="IPR027417">
    <property type="entry name" value="P-loop_NTPase"/>
</dbReference>
<organism evidence="1 2">
    <name type="scientific">Marinobacter lipolyticus SM19</name>
    <dbReference type="NCBI Taxonomy" id="1318628"/>
    <lineage>
        <taxon>Bacteria</taxon>
        <taxon>Pseudomonadati</taxon>
        <taxon>Pseudomonadota</taxon>
        <taxon>Gammaproteobacteria</taxon>
        <taxon>Pseudomonadales</taxon>
        <taxon>Marinobacteraceae</taxon>
        <taxon>Marinobacter</taxon>
    </lineage>
</organism>
<dbReference type="Gene3D" id="3.40.50.2300">
    <property type="match status" value="1"/>
</dbReference>
<dbReference type="Gene3D" id="3.40.50.300">
    <property type="entry name" value="P-loop containing nucleotide triphosphate hydrolases"/>
    <property type="match status" value="1"/>
</dbReference>
<dbReference type="PATRIC" id="fig|1318628.3.peg.2922"/>
<dbReference type="OrthoDB" id="5813333at2"/>
<evidence type="ECO:0000313" key="1">
    <source>
        <dbReference type="EMBL" id="EON91263.1"/>
    </source>
</evidence>
<accession>R8AY46</accession>
<dbReference type="EMBL" id="ASAD01000017">
    <property type="protein sequence ID" value="EON91263.1"/>
    <property type="molecule type" value="Genomic_DNA"/>
</dbReference>
<dbReference type="Proteomes" id="UP000016540">
    <property type="component" value="Unassembled WGS sequence"/>
</dbReference>
<evidence type="ECO:0000313" key="2">
    <source>
        <dbReference type="Proteomes" id="UP000016540"/>
    </source>
</evidence>
<reference evidence="1 2" key="1">
    <citation type="journal article" date="2013" name="Genome Announc.">
        <title>Draft Genome Sequence of the Moderately Halophilic Bacterium Marinobacter lipolyticus Strain SM19.</title>
        <authorList>
            <person name="Papke R.T."/>
            <person name="de la Haba R.R."/>
            <person name="Infante-Dominguez C."/>
            <person name="Perez D."/>
            <person name="Sanchez-Porro C."/>
            <person name="Lapierre P."/>
            <person name="Ventosa A."/>
        </authorList>
    </citation>
    <scope>NUCLEOTIDE SEQUENCE [LARGE SCALE GENOMIC DNA]</scope>
    <source>
        <strain evidence="1 2">SM19</strain>
    </source>
</reference>
<dbReference type="eggNOG" id="COG4963">
    <property type="taxonomic scope" value="Bacteria"/>
</dbReference>
<keyword evidence="2" id="KW-1185">Reference proteome</keyword>
<dbReference type="SUPFAM" id="SSF52540">
    <property type="entry name" value="P-loop containing nucleoside triphosphate hydrolases"/>
    <property type="match status" value="1"/>
</dbReference>
<dbReference type="RefSeq" id="WP_012139064.1">
    <property type="nucleotide sequence ID" value="NZ_KE007327.1"/>
</dbReference>
<dbReference type="HOGENOM" id="CLU_043017_0_0_6"/>
<proteinExistence type="predicted"/>
<sequence length="398" mass="44625">MNRDDILVCVADDIGIRTWLERTLDGMWPVEFVASSDLSRVSRLVEATGSRFVMVAADENDAEKALRIISALTKSRNDLAVVSLTRRVSQDFLLRSMRAGARDCFIASSDGEEIRTRIQQFLHVSPERATTGTRTSEGRKKITLVTSSSAVVDTRFFAQNLAFTTNKLFPNARILALDTSATDRHAFYLDSNNRVTLESLLQNPESLDQAMIETALEEYAPNLRLLSGKLSPEALSDDRNADLFIAVSQLMSMFDNIVVNVDPVVADFWISAVGLHAKDLVVVIQPIVEQAHEARRQLDGWREHLARDCRKSLVLDCYEKKGSPAIGEIERAVGIDYMGSLPLDWNNRLMSINAGLPLHKLPQRSPYQKQLEALLKRYGADENRNDQVAVRRKLLRIG</sequence>
<dbReference type="AlphaFoldDB" id="R8AY46"/>
<protein>
    <submittedName>
        <fullName evidence="1">Response regulator receiver-like protein</fullName>
    </submittedName>
</protein>
<dbReference type="STRING" id="1318628.MARLIPOL_14620"/>
<comment type="caution">
    <text evidence="1">The sequence shown here is derived from an EMBL/GenBank/DDBJ whole genome shotgun (WGS) entry which is preliminary data.</text>
</comment>